<accession>A0ABT9X3E4</accession>
<protein>
    <recommendedName>
        <fullName evidence="4">Ig-like domain-containing protein</fullName>
    </recommendedName>
</protein>
<gene>
    <name evidence="2" type="ORF">J2S93_001058</name>
</gene>
<organism evidence="2 3">
    <name type="scientific">Arthrobacter bambusae</name>
    <dbReference type="NCBI Taxonomy" id="1338426"/>
    <lineage>
        <taxon>Bacteria</taxon>
        <taxon>Bacillati</taxon>
        <taxon>Actinomycetota</taxon>
        <taxon>Actinomycetes</taxon>
        <taxon>Micrococcales</taxon>
        <taxon>Micrococcaceae</taxon>
        <taxon>Arthrobacter</taxon>
    </lineage>
</organism>
<keyword evidence="3" id="KW-1185">Reference proteome</keyword>
<dbReference type="EMBL" id="JAUSTF010000002">
    <property type="protein sequence ID" value="MDQ0179642.1"/>
    <property type="molecule type" value="Genomic_DNA"/>
</dbReference>
<evidence type="ECO:0000313" key="2">
    <source>
        <dbReference type="EMBL" id="MDQ0179642.1"/>
    </source>
</evidence>
<dbReference type="Proteomes" id="UP001230951">
    <property type="component" value="Unassembled WGS sequence"/>
</dbReference>
<reference evidence="2 3" key="1">
    <citation type="submission" date="2023-07" db="EMBL/GenBank/DDBJ databases">
        <title>Sorghum-associated microbial communities from plants grown in Nebraska, USA.</title>
        <authorList>
            <person name="Schachtman D."/>
        </authorList>
    </citation>
    <scope>NUCLEOTIDE SEQUENCE [LARGE SCALE GENOMIC DNA]</scope>
    <source>
        <strain evidence="2 3">DS1016</strain>
    </source>
</reference>
<comment type="caution">
    <text evidence="2">The sequence shown here is derived from an EMBL/GenBank/DDBJ whole genome shotgun (WGS) entry which is preliminary data.</text>
</comment>
<proteinExistence type="predicted"/>
<name>A0ABT9X3E4_9MICC</name>
<evidence type="ECO:0000313" key="3">
    <source>
        <dbReference type="Proteomes" id="UP001230951"/>
    </source>
</evidence>
<evidence type="ECO:0000256" key="1">
    <source>
        <dbReference type="SAM" id="MobiDB-lite"/>
    </source>
</evidence>
<evidence type="ECO:0008006" key="4">
    <source>
        <dbReference type="Google" id="ProtNLM"/>
    </source>
</evidence>
<sequence>MKAVRMEWTTGPDRKPLTLRRSRSTADAAQTPALGRVAAVLAAAAVLVFAPGIAQAAFNSAAGAALPVSSATLASTATVSASCQGSTLTISVTNWALTDPRFVGQFTVTSSLGLVLFSGNSNQSGGGTYTAKIIPHFGTWNWSVSNQYPVPGTNNTWTGTPTSGQFTCT</sequence>
<feature type="region of interest" description="Disordered" evidence="1">
    <location>
        <begin position="1"/>
        <end position="25"/>
    </location>
</feature>